<gene>
    <name evidence="11" type="ORF">SAMN05892877_10819</name>
</gene>
<evidence type="ECO:0000256" key="3">
    <source>
        <dbReference type="ARBA" id="ARBA00022452"/>
    </source>
</evidence>
<dbReference type="GO" id="GO:0046930">
    <property type="term" value="C:pore complex"/>
    <property type="evidence" value="ECO:0007669"/>
    <property type="project" value="UniProtKB-KW"/>
</dbReference>
<evidence type="ECO:0000256" key="9">
    <source>
        <dbReference type="ARBA" id="ARBA00023237"/>
    </source>
</evidence>
<evidence type="ECO:0000256" key="6">
    <source>
        <dbReference type="ARBA" id="ARBA00023065"/>
    </source>
</evidence>
<protein>
    <recommendedName>
        <fullName evidence="10">Porin</fullName>
    </recommendedName>
</protein>
<keyword evidence="6 10" id="KW-0406">Ion transport</keyword>
<evidence type="ECO:0000313" key="12">
    <source>
        <dbReference type="Proteomes" id="UP000219167"/>
    </source>
</evidence>
<dbReference type="GO" id="GO:0009279">
    <property type="term" value="C:cell outer membrane"/>
    <property type="evidence" value="ECO:0007669"/>
    <property type="project" value="UniProtKB-SubCell"/>
</dbReference>
<dbReference type="Pfam" id="PF02530">
    <property type="entry name" value="Porin_2"/>
    <property type="match status" value="1"/>
</dbReference>
<dbReference type="OrthoDB" id="7801681at2"/>
<keyword evidence="8 10" id="KW-0472">Membrane</keyword>
<dbReference type="Proteomes" id="UP000219167">
    <property type="component" value="Unassembled WGS sequence"/>
</dbReference>
<keyword evidence="9 10" id="KW-0998">Cell outer membrane</keyword>
<dbReference type="EMBL" id="OBQD01000008">
    <property type="protein sequence ID" value="SOC40831.1"/>
    <property type="molecule type" value="Genomic_DNA"/>
</dbReference>
<name>A0A285UKR4_9HYPH</name>
<reference evidence="11 12" key="1">
    <citation type="submission" date="2017-08" db="EMBL/GenBank/DDBJ databases">
        <authorList>
            <person name="de Groot N.N."/>
        </authorList>
    </citation>
    <scope>NUCLEOTIDE SEQUENCE [LARGE SCALE GENOMIC DNA]</scope>
    <source>
        <strain evidence="11 12">JC85</strain>
    </source>
</reference>
<accession>A0A285UKR4</accession>
<keyword evidence="7 10" id="KW-0626">Porin</keyword>
<dbReference type="AlphaFoldDB" id="A0A285UKR4"/>
<sequence>MKITSVLLGAATVAATAYGAHAADAVVAAEPEPMDYVRLCDAEGEGYFYIPGSETCLKIGGYLRAEVAGGDPNGQDTYPGGGGDSWFTRSRLLLTMDTASETDFGKLNTYFEVEINRDDNTDAYETIKAAYIELAGFRAGLSDTLYTEFTGYAGNGINDYYYVDYGDFARNQLRYTYDPGSGFSFGLAVEDPSEQDNDRVYDYAVAEDSYMPDLVVAAGYTAGDFMIRGAGGYDASMEEGAVKVRIDGKIGQLSLFAMGGWSTDGDRINNYALWEGDWAAWLGATYDLSDKAQFNASINFDEGDDIEAALNVVYTVVPGLTITPELDFVNNMDEKAGPKAKNWGGVLRVQRDF</sequence>
<dbReference type="RefSeq" id="WP_097140020.1">
    <property type="nucleotide sequence ID" value="NZ_OBQD01000008.1"/>
</dbReference>
<comment type="domain">
    <text evidence="10">Consists of 16-stranded beta-barrel sheets, with large surface-exposed loops, that form a transmembrane pore at the center of each barrel. The pore is partially ocluded by a peptide loop that folds into the pore lumen.</text>
</comment>
<feature type="chain" id="PRO_5011810286" description="Porin" evidence="10">
    <location>
        <begin position="23"/>
        <end position="353"/>
    </location>
</feature>
<evidence type="ECO:0000256" key="7">
    <source>
        <dbReference type="ARBA" id="ARBA00023114"/>
    </source>
</evidence>
<keyword evidence="4 10" id="KW-0812">Transmembrane</keyword>
<comment type="subcellular location">
    <subcellularLocation>
        <location evidence="10">Cell outer membrane</location>
        <topology evidence="10">Multi-pass membrane protein</topology>
    </subcellularLocation>
</comment>
<evidence type="ECO:0000256" key="4">
    <source>
        <dbReference type="ARBA" id="ARBA00022692"/>
    </source>
</evidence>
<dbReference type="GO" id="GO:0006811">
    <property type="term" value="P:monoatomic ion transport"/>
    <property type="evidence" value="ECO:0007669"/>
    <property type="project" value="UniProtKB-KW"/>
</dbReference>
<evidence type="ECO:0000256" key="8">
    <source>
        <dbReference type="ARBA" id="ARBA00023136"/>
    </source>
</evidence>
<comment type="function">
    <text evidence="10">Forms passive diffusion pores that allow small molecular weight hydrophilic materials across the outer membrane.</text>
</comment>
<keyword evidence="12" id="KW-1185">Reference proteome</keyword>
<evidence type="ECO:0000256" key="10">
    <source>
        <dbReference type="RuleBase" id="RU364005"/>
    </source>
</evidence>
<evidence type="ECO:0000256" key="5">
    <source>
        <dbReference type="ARBA" id="ARBA00022729"/>
    </source>
</evidence>
<keyword evidence="2 10" id="KW-0813">Transport</keyword>
<dbReference type="InterPro" id="IPR003684">
    <property type="entry name" value="Porin_alphabac"/>
</dbReference>
<evidence type="ECO:0000256" key="1">
    <source>
        <dbReference type="ARBA" id="ARBA00009521"/>
    </source>
</evidence>
<keyword evidence="3 10" id="KW-1134">Transmembrane beta strand</keyword>
<dbReference type="SUPFAM" id="SSF56935">
    <property type="entry name" value="Porins"/>
    <property type="match status" value="1"/>
</dbReference>
<comment type="similarity">
    <text evidence="1 10">Belongs to the alphaproteobacteria porin family.</text>
</comment>
<organism evidence="11 12">
    <name type="scientific">Rhizobium subbaraonis</name>
    <dbReference type="NCBI Taxonomy" id="908946"/>
    <lineage>
        <taxon>Bacteria</taxon>
        <taxon>Pseudomonadati</taxon>
        <taxon>Pseudomonadota</taxon>
        <taxon>Alphaproteobacteria</taxon>
        <taxon>Hyphomicrobiales</taxon>
        <taxon>Rhizobiaceae</taxon>
        <taxon>Rhizobium/Agrobacterium group</taxon>
        <taxon>Rhizobium</taxon>
    </lineage>
</organism>
<dbReference type="GO" id="GO:0015288">
    <property type="term" value="F:porin activity"/>
    <property type="evidence" value="ECO:0007669"/>
    <property type="project" value="UniProtKB-KW"/>
</dbReference>
<keyword evidence="5 10" id="KW-0732">Signal</keyword>
<proteinExistence type="inferred from homology"/>
<feature type="signal peptide" evidence="10">
    <location>
        <begin position="1"/>
        <end position="22"/>
    </location>
</feature>
<evidence type="ECO:0000313" key="11">
    <source>
        <dbReference type="EMBL" id="SOC40831.1"/>
    </source>
</evidence>
<evidence type="ECO:0000256" key="2">
    <source>
        <dbReference type="ARBA" id="ARBA00022448"/>
    </source>
</evidence>